<dbReference type="EMBL" id="JABCSC020000003">
    <property type="protein sequence ID" value="NSL55873.1"/>
    <property type="molecule type" value="Genomic_DNA"/>
</dbReference>
<evidence type="ECO:0000256" key="1">
    <source>
        <dbReference type="SAM" id="SignalP"/>
    </source>
</evidence>
<evidence type="ECO:0000313" key="3">
    <source>
        <dbReference type="Proteomes" id="UP000778523"/>
    </source>
</evidence>
<comment type="caution">
    <text evidence="2">The sequence shown here is derived from an EMBL/GenBank/DDBJ whole genome shotgun (WGS) entry which is preliminary data.</text>
</comment>
<gene>
    <name evidence="2" type="ORF">HJ583_012610</name>
</gene>
<accession>A0ABX2IJ31</accession>
<dbReference type="RefSeq" id="WP_170022251.1">
    <property type="nucleotide sequence ID" value="NZ_JABCSC020000003.1"/>
</dbReference>
<dbReference type="Pfam" id="PF11604">
    <property type="entry name" value="CusF_Ec"/>
    <property type="match status" value="1"/>
</dbReference>
<organism evidence="2 3">
    <name type="scientific">Uliginosibacterium aquaticum</name>
    <dbReference type="NCBI Taxonomy" id="2731212"/>
    <lineage>
        <taxon>Bacteria</taxon>
        <taxon>Pseudomonadati</taxon>
        <taxon>Pseudomonadota</taxon>
        <taxon>Betaproteobacteria</taxon>
        <taxon>Rhodocyclales</taxon>
        <taxon>Zoogloeaceae</taxon>
        <taxon>Uliginosibacterium</taxon>
    </lineage>
</organism>
<keyword evidence="3" id="KW-1185">Reference proteome</keyword>
<dbReference type="Proteomes" id="UP000778523">
    <property type="component" value="Unassembled WGS sequence"/>
</dbReference>
<sequence>MNIRIAFASVLLALASLSQPALAQGMNHDMHAGHAMGQELVPAEVRALDLKARKITLKHGDLKNLGMPGMTMVFALDKKLVLPADLKAGDKVEVRVEDLGGVLTVTTLKR</sequence>
<dbReference type="InterPro" id="IPR042230">
    <property type="entry name" value="CusF_sf"/>
</dbReference>
<feature type="chain" id="PRO_5046285561" evidence="1">
    <location>
        <begin position="24"/>
        <end position="110"/>
    </location>
</feature>
<reference evidence="2 3" key="1">
    <citation type="submission" date="2020-06" db="EMBL/GenBank/DDBJ databases">
        <title>Draft genome of Uliginosibacterium sp. IMCC34675.</title>
        <authorList>
            <person name="Song J."/>
        </authorList>
    </citation>
    <scope>NUCLEOTIDE SEQUENCE [LARGE SCALE GENOMIC DNA]</scope>
    <source>
        <strain evidence="2 3">IMCC34675</strain>
    </source>
</reference>
<protein>
    <submittedName>
        <fullName evidence="2">Copper-binding protein</fullName>
    </submittedName>
</protein>
<keyword evidence="1" id="KW-0732">Signal</keyword>
<feature type="signal peptide" evidence="1">
    <location>
        <begin position="1"/>
        <end position="23"/>
    </location>
</feature>
<proteinExistence type="predicted"/>
<name>A0ABX2IJ31_9RHOO</name>
<dbReference type="InterPro" id="IPR021647">
    <property type="entry name" value="CusF_Ec"/>
</dbReference>
<dbReference type="Gene3D" id="2.40.50.320">
    <property type="entry name" value="Copper binding periplasmic protein CusF"/>
    <property type="match status" value="1"/>
</dbReference>
<evidence type="ECO:0000313" key="2">
    <source>
        <dbReference type="EMBL" id="NSL55873.1"/>
    </source>
</evidence>